<name>A0A7C2B1B1_9PSED</name>
<dbReference type="AlphaFoldDB" id="A0A7C2B1B1"/>
<sequence length="76" mass="8864">MFPDDYYYRRYLKSRVLTGEIDFSALVKALSDRGYITETDFSDGARIGSSHMEKLGQEEFDALFAFFYPAKMNTIR</sequence>
<gene>
    <name evidence="1" type="ORF">ENP23_23380</name>
</gene>
<proteinExistence type="predicted"/>
<reference evidence="1" key="1">
    <citation type="journal article" date="2020" name="mSystems">
        <title>Genome- and Community-Level Interaction Insights into Carbon Utilization and Element Cycling Functions of Hydrothermarchaeota in Hydrothermal Sediment.</title>
        <authorList>
            <person name="Zhou Z."/>
            <person name="Liu Y."/>
            <person name="Xu W."/>
            <person name="Pan J."/>
            <person name="Luo Z.H."/>
            <person name="Li M."/>
        </authorList>
    </citation>
    <scope>NUCLEOTIDE SEQUENCE [LARGE SCALE GENOMIC DNA]</scope>
    <source>
        <strain evidence="1">SpSt-200</strain>
    </source>
</reference>
<dbReference type="EMBL" id="DSIN01000034">
    <property type="protein sequence ID" value="HEF28692.1"/>
    <property type="molecule type" value="Genomic_DNA"/>
</dbReference>
<organism evidence="1">
    <name type="scientific">Pseudomonas graminis</name>
    <dbReference type="NCBI Taxonomy" id="158627"/>
    <lineage>
        <taxon>Bacteria</taxon>
        <taxon>Pseudomonadati</taxon>
        <taxon>Pseudomonadota</taxon>
        <taxon>Gammaproteobacteria</taxon>
        <taxon>Pseudomonadales</taxon>
        <taxon>Pseudomonadaceae</taxon>
        <taxon>Pseudomonas</taxon>
    </lineage>
</organism>
<protein>
    <submittedName>
        <fullName evidence="1">Uncharacterized protein</fullName>
    </submittedName>
</protein>
<comment type="caution">
    <text evidence="1">The sequence shown here is derived from an EMBL/GenBank/DDBJ whole genome shotgun (WGS) entry which is preliminary data.</text>
</comment>
<accession>A0A7C2B1B1</accession>
<evidence type="ECO:0000313" key="1">
    <source>
        <dbReference type="EMBL" id="HEF28692.1"/>
    </source>
</evidence>